<dbReference type="InterPro" id="IPR041679">
    <property type="entry name" value="DNA2/NAM7-like_C"/>
</dbReference>
<dbReference type="Proteomes" id="UP001521785">
    <property type="component" value="Unassembled WGS sequence"/>
</dbReference>
<evidence type="ECO:0000259" key="4">
    <source>
        <dbReference type="Pfam" id="PF13087"/>
    </source>
</evidence>
<evidence type="ECO:0000256" key="1">
    <source>
        <dbReference type="ARBA" id="ARBA00022806"/>
    </source>
</evidence>
<sequence>MYSALAAGLGGNEYGFPEGEQMISFSEELRPNKVEGDYESNEEYLGTQYDLMREDAIRPLREAVQEVRKDPWRDESDYPSSSGIGIYEPVYLKAVQFSFRGLSAKVAFSLTRVKKLVRWNQSKRLITGTLVALSPADDAFQDPSKCLLGIVGARPLSALETNNPPEIDLFFAHPEEYDWDPARKWIMVESRSSFFEASRHTLLALQHMMREPFPLSEHLVKAQKGVEPPEYVRIDPHTDLSPLVSLEEADKFQDVNILQEWPTGDSLTLDSSQSKALKRIMTKKLAIVQGPPGTGKTYVSVVALQAMLQNTRRDDPPIIVTCQTNHALDQLLRHVAEFESNFIRLGGQTKDQDKIKKRTLYEVRSTFEQAKIPGSRKNRAMSAMRQLTAKMRLLLAPFERGQPPLDQRLLAKLGLLTEKQAASLEIGVKSVMGIPQTTPSIEMEQWLGRCLERWEHPYRPDDFGMPYEEDDFDEAEQLQELEAEAVARDDDDDIEALKGPITALSDNYRGLRGSKLRSEADVRRTLDETEDLITIPLPDRGTIYNYLLRKAKQSLLREFRVLAKQYDEQVYLKKVGQWEEDQGILLNQRVIGMTTTGLSKYRALISSLRPRVVLIEEAAETLEAPVTAACFPTLEHLILVGDHQQLRPHCNVHELEDEPFNFNLSLFERMVCNNIELDTLRRQRRMIPEIRRLLQPIYGDKLKDHASVLSEDNRPPVEGMGGVNSFFFTHEWPESRDNNQSAKNEQEAAMIVGFFDYLVLNGVDPAKITVLTFYNGQRKLLTSKLRRHQNLSGQPLKVVTVDSYQGEENDIVLLSLVRTSKNGSIGFLSVDNRVCVALSRARRGFYLFGNGENLVCGSDTWEAVIKVLWGRANKKGVPIAGPSKRIGYHLPLACQKHGNKVFLEDPRDWEHLSGGSAAAMIAAPDTVSENSGSTRHQWQAYANGGVKTDDTKAWQKQRKEAAKFQELISNGSSASSSLPPGKLIQMSPKKKMPQLSSETTNLLIDLVEDGLPTARAAPSTPCKSRSGRTSYKEKFSYVGEMTSPISEKEKEKVGKLAPAPVFNLLD</sequence>
<evidence type="ECO:0000313" key="7">
    <source>
        <dbReference type="Proteomes" id="UP001521785"/>
    </source>
</evidence>
<dbReference type="SUPFAM" id="SSF52540">
    <property type="entry name" value="P-loop containing nucleoside triphosphate hydrolases"/>
    <property type="match status" value="1"/>
</dbReference>
<feature type="domain" description="ZNFX1" evidence="5">
    <location>
        <begin position="82"/>
        <end position="191"/>
    </location>
</feature>
<comment type="caution">
    <text evidence="6">The sequence shown here is derived from an EMBL/GenBank/DDBJ whole genome shotgun (WGS) entry which is preliminary data.</text>
</comment>
<name>A0ABR3RPG1_9PLEO</name>
<keyword evidence="1" id="KW-0347">Helicase</keyword>
<keyword evidence="1" id="KW-0378">Hydrolase</keyword>
<dbReference type="InterPro" id="IPR045055">
    <property type="entry name" value="DNA2/NAM7-like"/>
</dbReference>
<reference evidence="6 7" key="1">
    <citation type="submission" date="2024-02" db="EMBL/GenBank/DDBJ databases">
        <title>De novo assembly and annotation of 12 fungi associated with fruit tree decline syndrome in Ontario, Canada.</title>
        <authorList>
            <person name="Sulman M."/>
            <person name="Ellouze W."/>
            <person name="Ilyukhin E."/>
        </authorList>
    </citation>
    <scope>NUCLEOTIDE SEQUENCE [LARGE SCALE GENOMIC DNA]</scope>
    <source>
        <strain evidence="6 7">M42-189</strain>
    </source>
</reference>
<dbReference type="PANTHER" id="PTHR10887">
    <property type="entry name" value="DNA2/NAM7 HELICASE FAMILY"/>
    <property type="match status" value="1"/>
</dbReference>
<keyword evidence="1" id="KW-0547">Nucleotide-binding</keyword>
<gene>
    <name evidence="6" type="ORF">SLS60_003734</name>
</gene>
<keyword evidence="7" id="KW-1185">Reference proteome</keyword>
<proteinExistence type="predicted"/>
<dbReference type="InterPro" id="IPR027417">
    <property type="entry name" value="P-loop_NTPase"/>
</dbReference>
<dbReference type="Pfam" id="PF25396">
    <property type="entry name" value="ZNFX1"/>
    <property type="match status" value="1"/>
</dbReference>
<feature type="domain" description="DNA2/NAM7 helicase helicase" evidence="3">
    <location>
        <begin position="269"/>
        <end position="648"/>
    </location>
</feature>
<evidence type="ECO:0000259" key="3">
    <source>
        <dbReference type="Pfam" id="PF13086"/>
    </source>
</evidence>
<organism evidence="6 7">
    <name type="scientific">Paraconiothyrium brasiliense</name>
    <dbReference type="NCBI Taxonomy" id="300254"/>
    <lineage>
        <taxon>Eukaryota</taxon>
        <taxon>Fungi</taxon>
        <taxon>Dikarya</taxon>
        <taxon>Ascomycota</taxon>
        <taxon>Pezizomycotina</taxon>
        <taxon>Dothideomycetes</taxon>
        <taxon>Pleosporomycetidae</taxon>
        <taxon>Pleosporales</taxon>
        <taxon>Massarineae</taxon>
        <taxon>Didymosphaeriaceae</taxon>
        <taxon>Paraconiothyrium</taxon>
    </lineage>
</organism>
<dbReference type="Pfam" id="PF13086">
    <property type="entry name" value="AAA_11"/>
    <property type="match status" value="1"/>
</dbReference>
<dbReference type="InterPro" id="IPR047187">
    <property type="entry name" value="SF1_C_Upf1"/>
</dbReference>
<dbReference type="Gene3D" id="3.40.50.300">
    <property type="entry name" value="P-loop containing nucleotide triphosphate hydrolases"/>
    <property type="match status" value="3"/>
</dbReference>
<dbReference type="CDD" id="cd18808">
    <property type="entry name" value="SF1_C_Upf1"/>
    <property type="match status" value="1"/>
</dbReference>
<dbReference type="InterPro" id="IPR041677">
    <property type="entry name" value="DNA2/NAM7_AAA_11"/>
</dbReference>
<evidence type="ECO:0000313" key="6">
    <source>
        <dbReference type="EMBL" id="KAL1606332.1"/>
    </source>
</evidence>
<evidence type="ECO:0000259" key="5">
    <source>
        <dbReference type="Pfam" id="PF25396"/>
    </source>
</evidence>
<feature type="domain" description="DNA2/NAM7 helicase-like C-terminal" evidence="4">
    <location>
        <begin position="663"/>
        <end position="851"/>
    </location>
</feature>
<dbReference type="PANTHER" id="PTHR10887:SF341">
    <property type="entry name" value="NFX1-TYPE ZINC FINGER-CONTAINING PROTEIN 1"/>
    <property type="match status" value="1"/>
</dbReference>
<dbReference type="Pfam" id="PF13087">
    <property type="entry name" value="AAA_12"/>
    <property type="match status" value="1"/>
</dbReference>
<dbReference type="InterPro" id="IPR057373">
    <property type="entry name" value="ZNFX1"/>
</dbReference>
<keyword evidence="1" id="KW-0067">ATP-binding</keyword>
<dbReference type="EMBL" id="JAKJXO020000004">
    <property type="protein sequence ID" value="KAL1606332.1"/>
    <property type="molecule type" value="Genomic_DNA"/>
</dbReference>
<feature type="region of interest" description="Disordered" evidence="2">
    <location>
        <begin position="970"/>
        <end position="995"/>
    </location>
</feature>
<evidence type="ECO:0000256" key="2">
    <source>
        <dbReference type="SAM" id="MobiDB-lite"/>
    </source>
</evidence>
<protein>
    <recommendedName>
        <fullName evidence="8">P-loop containing nucleoside triphosphate hydrolase protein</fullName>
    </recommendedName>
</protein>
<accession>A0ABR3RPG1</accession>
<evidence type="ECO:0008006" key="8">
    <source>
        <dbReference type="Google" id="ProtNLM"/>
    </source>
</evidence>